<organism evidence="1 2">
    <name type="scientific">Morus notabilis</name>
    <dbReference type="NCBI Taxonomy" id="981085"/>
    <lineage>
        <taxon>Eukaryota</taxon>
        <taxon>Viridiplantae</taxon>
        <taxon>Streptophyta</taxon>
        <taxon>Embryophyta</taxon>
        <taxon>Tracheophyta</taxon>
        <taxon>Spermatophyta</taxon>
        <taxon>Magnoliopsida</taxon>
        <taxon>eudicotyledons</taxon>
        <taxon>Gunneridae</taxon>
        <taxon>Pentapetalae</taxon>
        <taxon>rosids</taxon>
        <taxon>fabids</taxon>
        <taxon>Rosales</taxon>
        <taxon>Moraceae</taxon>
        <taxon>Moreae</taxon>
        <taxon>Morus</taxon>
    </lineage>
</organism>
<accession>W9SED0</accession>
<dbReference type="Proteomes" id="UP000030645">
    <property type="component" value="Unassembled WGS sequence"/>
</dbReference>
<dbReference type="EMBL" id="KE346161">
    <property type="protein sequence ID" value="EXC28185.1"/>
    <property type="molecule type" value="Genomic_DNA"/>
</dbReference>
<proteinExistence type="predicted"/>
<dbReference type="AlphaFoldDB" id="W9SED0"/>
<evidence type="ECO:0000313" key="1">
    <source>
        <dbReference type="EMBL" id="EXC28185.1"/>
    </source>
</evidence>
<name>W9SED0_9ROSA</name>
<reference evidence="2" key="1">
    <citation type="submission" date="2013-01" db="EMBL/GenBank/DDBJ databases">
        <title>Draft Genome Sequence of a Mulberry Tree, Morus notabilis C.K. Schneid.</title>
        <authorList>
            <person name="He N."/>
            <person name="Zhao S."/>
        </authorList>
    </citation>
    <scope>NUCLEOTIDE SEQUENCE</scope>
</reference>
<protein>
    <submittedName>
        <fullName evidence="1">Uncharacterized protein</fullName>
    </submittedName>
</protein>
<evidence type="ECO:0000313" key="2">
    <source>
        <dbReference type="Proteomes" id="UP000030645"/>
    </source>
</evidence>
<keyword evidence="2" id="KW-1185">Reference proteome</keyword>
<sequence>MVKVCDKTASSLPLELIQPAIKPNFPQKPRPTLKGKPATLMNMIKFVSDWFNYEESKNDFDDTLGNEVTNYESGDQDDIVEDLDVAKLQNLGEQIGLEVETQGEPKIPVEVEVEITNCGNLDEELVDHFRGRLVGGFKS</sequence>
<gene>
    <name evidence="1" type="ORF">L484_002258</name>
</gene>